<dbReference type="InterPro" id="IPR025202">
    <property type="entry name" value="PLD-like_dom"/>
</dbReference>
<organism evidence="2 3">
    <name type="scientific">Rhizobium herbae</name>
    <dbReference type="NCBI Taxonomy" id="508661"/>
    <lineage>
        <taxon>Bacteria</taxon>
        <taxon>Pseudomonadati</taxon>
        <taxon>Pseudomonadota</taxon>
        <taxon>Alphaproteobacteria</taxon>
        <taxon>Hyphomicrobiales</taxon>
        <taxon>Rhizobiaceae</taxon>
        <taxon>Rhizobium/Agrobacterium group</taxon>
        <taxon>Rhizobium</taxon>
    </lineage>
</organism>
<evidence type="ECO:0000313" key="2">
    <source>
        <dbReference type="EMBL" id="MBW9064765.1"/>
    </source>
</evidence>
<sequence>MELLLNGINGNYLRNILLNAAKDTERVDAAVAYATENDLLFEWCWNNKLPLRYWGRFDEQVPVSIPVLEQFLARRSGRYVCKLVRQFHPKVIWWRGSGTYIGSANLTQSAWWNNVEAGVFLTEDELVDGGHDLQLEQFFTEIEAHAAPLTQELFDLLSARSKELTRRKIAQKDAAEAFAATTTSIVVSGMADRRVISEG</sequence>
<dbReference type="SUPFAM" id="SSF56024">
    <property type="entry name" value="Phospholipase D/nuclease"/>
    <property type="match status" value="1"/>
</dbReference>
<protein>
    <recommendedName>
        <fullName evidence="1">Phospholipase D-like domain-containing protein</fullName>
    </recommendedName>
</protein>
<dbReference type="Gene3D" id="3.30.870.10">
    <property type="entry name" value="Endonuclease Chain A"/>
    <property type="match status" value="1"/>
</dbReference>
<evidence type="ECO:0000313" key="3">
    <source>
        <dbReference type="Proteomes" id="UP000757604"/>
    </source>
</evidence>
<gene>
    <name evidence="2" type="ORF">JNB71_15730</name>
</gene>
<feature type="domain" description="Phospholipase D-like" evidence="1">
    <location>
        <begin position="80"/>
        <end position="127"/>
    </location>
</feature>
<dbReference type="EMBL" id="JAEUAO010000003">
    <property type="protein sequence ID" value="MBW9064765.1"/>
    <property type="molecule type" value="Genomic_DNA"/>
</dbReference>
<dbReference type="Proteomes" id="UP000757604">
    <property type="component" value="Unassembled WGS sequence"/>
</dbReference>
<dbReference type="RefSeq" id="WP_220372727.1">
    <property type="nucleotide sequence ID" value="NZ_JAEUAO010000003.1"/>
</dbReference>
<name>A0ABS7HCB3_9HYPH</name>
<evidence type="ECO:0000259" key="1">
    <source>
        <dbReference type="Pfam" id="PF13091"/>
    </source>
</evidence>
<reference evidence="2 3" key="1">
    <citation type="journal article" date="2021" name="MBio">
        <title>Poor Competitiveness of Bradyrhizobium in Pigeon Pea Root Colonization in Indian Soils.</title>
        <authorList>
            <person name="Chalasani D."/>
            <person name="Basu A."/>
            <person name="Pullabhotla S.V.S.R.N."/>
            <person name="Jorrin B."/>
            <person name="Neal A.L."/>
            <person name="Poole P.S."/>
            <person name="Podile A.R."/>
            <person name="Tkacz A."/>
        </authorList>
    </citation>
    <scope>NUCLEOTIDE SEQUENCE [LARGE SCALE GENOMIC DNA]</scope>
    <source>
        <strain evidence="2 3">HU44</strain>
    </source>
</reference>
<keyword evidence="3" id="KW-1185">Reference proteome</keyword>
<dbReference type="CDD" id="cd09117">
    <property type="entry name" value="PLDc_Bfil_DEXD_like"/>
    <property type="match status" value="1"/>
</dbReference>
<comment type="caution">
    <text evidence="2">The sequence shown here is derived from an EMBL/GenBank/DDBJ whole genome shotgun (WGS) entry which is preliminary data.</text>
</comment>
<accession>A0ABS7HCB3</accession>
<proteinExistence type="predicted"/>
<dbReference type="Pfam" id="PF13091">
    <property type="entry name" value="PLDc_2"/>
    <property type="match status" value="1"/>
</dbReference>